<dbReference type="InterPro" id="IPR051395">
    <property type="entry name" value="Cytochrome_c_Peroxidase/MauG"/>
</dbReference>
<dbReference type="PANTHER" id="PTHR30600:SF10">
    <property type="entry name" value="BLL6722 PROTEIN"/>
    <property type="match status" value="1"/>
</dbReference>
<feature type="region of interest" description="Disordered" evidence="7">
    <location>
        <begin position="628"/>
        <end position="648"/>
    </location>
</feature>
<evidence type="ECO:0000259" key="9">
    <source>
        <dbReference type="PROSITE" id="PS51007"/>
    </source>
</evidence>
<keyword evidence="5 6" id="KW-0408">Iron</keyword>
<dbReference type="GO" id="GO:0009055">
    <property type="term" value="F:electron transfer activity"/>
    <property type="evidence" value="ECO:0007669"/>
    <property type="project" value="InterPro"/>
</dbReference>
<keyword evidence="1 6" id="KW-0349">Heme</keyword>
<dbReference type="EMBL" id="CP012159">
    <property type="protein sequence ID" value="AKT37281.1"/>
    <property type="molecule type" value="Genomic_DNA"/>
</dbReference>
<dbReference type="Proteomes" id="UP000067626">
    <property type="component" value="Chromosome"/>
</dbReference>
<dbReference type="STRING" id="52.CMC5_014120"/>
<evidence type="ECO:0000256" key="1">
    <source>
        <dbReference type="ARBA" id="ARBA00022617"/>
    </source>
</evidence>
<dbReference type="InterPro" id="IPR011045">
    <property type="entry name" value="N2O_reductase_N"/>
</dbReference>
<sequence length="704" mass="74300">MRSLIPSLLLAATAAACSSGSPSSTPDAGAAPSSSETAAIAPPGVPAPKHRPPPVREGGALARSVDDDALVVADEDHGVVRVVPLPLDPARPGVAVTLPGRPAQVLPLDGKVLVTVRDPGLLLVLRPDPTAGLVETARIALPLDAWGLAVTPDEKTALVTSAWTAKISAVDLTSATVTWTVPLPREPRGIAITPDGHSAYVSHLIGADLTRLDGLTSAPTPRRIPFPASPLRAPSAVRLAASLGYALAFSDDGRRLFAARHALGAMGHASWFGAATVDVLVPGDDTPLAPLHQGGLPVARSTFAEQVITPDSVITVPGASVTPFTQPRALAYRKQTRTLLVAAEGDDLVAELDALAVDPSLAIVRTYKVGSQIDPHLRVAGACGAPTGLALSADETTAWVFCRATYDLVALRLGDADPPLPAVDPDASAGVPPPPPEDKPVALVHLADDPLDPETATGRRLFYSATDAVMSGNLACAGCHPEGRDDGYVWREATFDTSDGIQTNFVGRPELMPDLAKKKGYARRTPLLAGNVAAPGPYGWHGESEDLPTRMRAGFGLHRWGGLPQGHDPNGLIARSHHLSAFLRRGLVPPPRSDAPLDERAMRGQQIFTSKDARCSQCHVPETQYTDRTAYPMPKRPSPGYDDDPRREYKTPSLRFVAGRAPYLHDGRHGTLTDLIERNADWMGKTSHLSPDDRAALVAFLETL</sequence>
<reference evidence="10 11" key="1">
    <citation type="submission" date="2015-07" db="EMBL/GenBank/DDBJ databases">
        <title>Genome analysis of myxobacterium Chondromyces crocatus Cm c5 reveals a high potential for natural compound synthesis and the genetic basis for the loss of fruiting body formation.</title>
        <authorList>
            <person name="Zaburannyi N."/>
            <person name="Bunk B."/>
            <person name="Maier J."/>
            <person name="Overmann J."/>
            <person name="Mueller R."/>
        </authorList>
    </citation>
    <scope>NUCLEOTIDE SEQUENCE [LARGE SCALE GENOMIC DNA]</scope>
    <source>
        <strain evidence="10 11">Cm c5</strain>
    </source>
</reference>
<feature type="compositionally biased region" description="Low complexity" evidence="7">
    <location>
        <begin position="17"/>
        <end position="35"/>
    </location>
</feature>
<dbReference type="SUPFAM" id="SSF50974">
    <property type="entry name" value="Nitrous oxide reductase, N-terminal domain"/>
    <property type="match status" value="1"/>
</dbReference>
<feature type="region of interest" description="Disordered" evidence="7">
    <location>
        <begin position="17"/>
        <end position="58"/>
    </location>
</feature>
<dbReference type="InterPro" id="IPR036909">
    <property type="entry name" value="Cyt_c-like_dom_sf"/>
</dbReference>
<dbReference type="RefSeq" id="WP_050429672.1">
    <property type="nucleotide sequence ID" value="NZ_CP012159.1"/>
</dbReference>
<dbReference type="PROSITE" id="PS51257">
    <property type="entry name" value="PROKAR_LIPOPROTEIN"/>
    <property type="match status" value="1"/>
</dbReference>
<feature type="domain" description="Cytochrome c" evidence="9">
    <location>
        <begin position="599"/>
        <end position="704"/>
    </location>
</feature>
<evidence type="ECO:0000313" key="11">
    <source>
        <dbReference type="Proteomes" id="UP000067626"/>
    </source>
</evidence>
<dbReference type="GO" id="GO:0004130">
    <property type="term" value="F:cytochrome-c peroxidase activity"/>
    <property type="evidence" value="ECO:0007669"/>
    <property type="project" value="TreeGrafter"/>
</dbReference>
<organism evidence="10 11">
    <name type="scientific">Chondromyces crocatus</name>
    <dbReference type="NCBI Taxonomy" id="52"/>
    <lineage>
        <taxon>Bacteria</taxon>
        <taxon>Pseudomonadati</taxon>
        <taxon>Myxococcota</taxon>
        <taxon>Polyangia</taxon>
        <taxon>Polyangiales</taxon>
        <taxon>Polyangiaceae</taxon>
        <taxon>Chondromyces</taxon>
    </lineage>
</organism>
<keyword evidence="4" id="KW-0560">Oxidoreductase</keyword>
<keyword evidence="11" id="KW-1185">Reference proteome</keyword>
<proteinExistence type="predicted"/>
<evidence type="ECO:0000256" key="7">
    <source>
        <dbReference type="SAM" id="MobiDB-lite"/>
    </source>
</evidence>
<evidence type="ECO:0000256" key="2">
    <source>
        <dbReference type="ARBA" id="ARBA00022723"/>
    </source>
</evidence>
<name>A0A0K1E8S3_CHOCO</name>
<evidence type="ECO:0000256" key="4">
    <source>
        <dbReference type="ARBA" id="ARBA00023002"/>
    </source>
</evidence>
<keyword evidence="3 8" id="KW-0732">Signal</keyword>
<dbReference type="Gene3D" id="1.10.760.10">
    <property type="entry name" value="Cytochrome c-like domain"/>
    <property type="match status" value="1"/>
</dbReference>
<dbReference type="KEGG" id="ccro:CMC5_014120"/>
<dbReference type="SUPFAM" id="SSF46626">
    <property type="entry name" value="Cytochrome c"/>
    <property type="match status" value="2"/>
</dbReference>
<evidence type="ECO:0000256" key="3">
    <source>
        <dbReference type="ARBA" id="ARBA00022729"/>
    </source>
</evidence>
<protein>
    <recommendedName>
        <fullName evidence="9">Cytochrome c domain-containing protein</fullName>
    </recommendedName>
</protein>
<keyword evidence="2 6" id="KW-0479">Metal-binding</keyword>
<evidence type="ECO:0000256" key="8">
    <source>
        <dbReference type="SAM" id="SignalP"/>
    </source>
</evidence>
<dbReference type="Gene3D" id="2.130.10.10">
    <property type="entry name" value="YVTN repeat-like/Quinoprotein amine dehydrogenase"/>
    <property type="match status" value="2"/>
</dbReference>
<evidence type="ECO:0000256" key="6">
    <source>
        <dbReference type="PROSITE-ProRule" id="PRU00433"/>
    </source>
</evidence>
<dbReference type="InterPro" id="IPR015943">
    <property type="entry name" value="WD40/YVTN_repeat-like_dom_sf"/>
</dbReference>
<feature type="signal peptide" evidence="8">
    <location>
        <begin position="1"/>
        <end position="18"/>
    </location>
</feature>
<dbReference type="GO" id="GO:0046872">
    <property type="term" value="F:metal ion binding"/>
    <property type="evidence" value="ECO:0007669"/>
    <property type="project" value="UniProtKB-KW"/>
</dbReference>
<feature type="chain" id="PRO_5005459053" description="Cytochrome c domain-containing protein" evidence="8">
    <location>
        <begin position="19"/>
        <end position="704"/>
    </location>
</feature>
<dbReference type="GO" id="GO:0020037">
    <property type="term" value="F:heme binding"/>
    <property type="evidence" value="ECO:0007669"/>
    <property type="project" value="InterPro"/>
</dbReference>
<evidence type="ECO:0000256" key="5">
    <source>
        <dbReference type="ARBA" id="ARBA00023004"/>
    </source>
</evidence>
<evidence type="ECO:0000313" key="10">
    <source>
        <dbReference type="EMBL" id="AKT37281.1"/>
    </source>
</evidence>
<dbReference type="AlphaFoldDB" id="A0A0K1E8S3"/>
<dbReference type="PROSITE" id="PS51007">
    <property type="entry name" value="CYTC"/>
    <property type="match status" value="1"/>
</dbReference>
<dbReference type="PANTHER" id="PTHR30600">
    <property type="entry name" value="CYTOCHROME C PEROXIDASE-RELATED"/>
    <property type="match status" value="1"/>
</dbReference>
<gene>
    <name evidence="10" type="ORF">CMC5_014120</name>
</gene>
<dbReference type="InterPro" id="IPR009056">
    <property type="entry name" value="Cyt_c-like_dom"/>
</dbReference>
<accession>A0A0K1E8S3</accession>